<evidence type="ECO:0000313" key="4">
    <source>
        <dbReference type="Proteomes" id="UP001285441"/>
    </source>
</evidence>
<keyword evidence="2" id="KW-0812">Transmembrane</keyword>
<organism evidence="3 4">
    <name type="scientific">Podospora didyma</name>
    <dbReference type="NCBI Taxonomy" id="330526"/>
    <lineage>
        <taxon>Eukaryota</taxon>
        <taxon>Fungi</taxon>
        <taxon>Dikarya</taxon>
        <taxon>Ascomycota</taxon>
        <taxon>Pezizomycotina</taxon>
        <taxon>Sordariomycetes</taxon>
        <taxon>Sordariomycetidae</taxon>
        <taxon>Sordariales</taxon>
        <taxon>Podosporaceae</taxon>
        <taxon>Podospora</taxon>
    </lineage>
</organism>
<evidence type="ECO:0000256" key="1">
    <source>
        <dbReference type="SAM" id="MobiDB-lite"/>
    </source>
</evidence>
<proteinExistence type="predicted"/>
<feature type="transmembrane region" description="Helical" evidence="2">
    <location>
        <begin position="311"/>
        <end position="341"/>
    </location>
</feature>
<keyword evidence="2" id="KW-0472">Membrane</keyword>
<feature type="compositionally biased region" description="Polar residues" evidence="1">
    <location>
        <begin position="53"/>
        <end position="62"/>
    </location>
</feature>
<dbReference type="EMBL" id="JAULSW010000001">
    <property type="protein sequence ID" value="KAK3393260.1"/>
    <property type="molecule type" value="Genomic_DNA"/>
</dbReference>
<protein>
    <recommendedName>
        <fullName evidence="5">Subtilisin-like serine protease protein</fullName>
    </recommendedName>
</protein>
<accession>A0AAE0P4S4</accession>
<dbReference type="PANTHER" id="PTHR34414">
    <property type="entry name" value="HET DOMAIN-CONTAINING PROTEIN-RELATED"/>
    <property type="match status" value="1"/>
</dbReference>
<evidence type="ECO:0008006" key="5">
    <source>
        <dbReference type="Google" id="ProtNLM"/>
    </source>
</evidence>
<sequence length="355" mass="40295">MAASQPPPPKYPIPFLPTEELTSDLYLITTTTTTTSSSKQTLPQLQRGAHPNINKTPQTLPGNASVDLSPASIQSQLQTTVLTTKLNTMAPHLWLISTQSSASISPLHKQRILGREILISDTADLHLIWHYSRIFLKPLPRYLLSHAFWEYLHHLSSSGKLHDHDQEDILPAITGFLRTYAHLIQSETDFRIALSHGLVPEDIRFEPFAKFIKRFKNLPNSQASPRFSFGELRLTRLNFWAVVFLRQRHYFNVSRQYETYFERFFGPLLFIFGTLSVLLSAMQVGLAAVAMESVDEWAWERFVSVSKWTSVAAIFVVLAAVVWLSVVLVTKILGEFVYALGMLWKKRASARTNAV</sequence>
<evidence type="ECO:0000313" key="3">
    <source>
        <dbReference type="EMBL" id="KAK3393260.1"/>
    </source>
</evidence>
<evidence type="ECO:0000256" key="2">
    <source>
        <dbReference type="SAM" id="Phobius"/>
    </source>
</evidence>
<feature type="region of interest" description="Disordered" evidence="1">
    <location>
        <begin position="33"/>
        <end position="64"/>
    </location>
</feature>
<comment type="caution">
    <text evidence="3">The sequence shown here is derived from an EMBL/GenBank/DDBJ whole genome shotgun (WGS) entry which is preliminary data.</text>
</comment>
<feature type="transmembrane region" description="Helical" evidence="2">
    <location>
        <begin position="264"/>
        <end position="291"/>
    </location>
</feature>
<dbReference type="AlphaFoldDB" id="A0AAE0P4S4"/>
<reference evidence="3" key="2">
    <citation type="submission" date="2023-06" db="EMBL/GenBank/DDBJ databases">
        <authorList>
            <consortium name="Lawrence Berkeley National Laboratory"/>
            <person name="Haridas S."/>
            <person name="Hensen N."/>
            <person name="Bonometti L."/>
            <person name="Westerberg I."/>
            <person name="Brannstrom I.O."/>
            <person name="Guillou S."/>
            <person name="Cros-Aarteil S."/>
            <person name="Calhoun S."/>
            <person name="Kuo A."/>
            <person name="Mondo S."/>
            <person name="Pangilinan J."/>
            <person name="Riley R."/>
            <person name="LaButti K."/>
            <person name="Andreopoulos B."/>
            <person name="Lipzen A."/>
            <person name="Chen C."/>
            <person name="Yanf M."/>
            <person name="Daum C."/>
            <person name="Ng V."/>
            <person name="Clum A."/>
            <person name="Steindorff A."/>
            <person name="Ohm R."/>
            <person name="Martin F."/>
            <person name="Silar P."/>
            <person name="Natvig D."/>
            <person name="Lalanne C."/>
            <person name="Gautier V."/>
            <person name="Ament-velasquez S.L."/>
            <person name="Kruys A."/>
            <person name="Hutchinson M.I."/>
            <person name="Powell A.J."/>
            <person name="Barry K."/>
            <person name="Miller A.N."/>
            <person name="Grigoriev I.V."/>
            <person name="Debuchy R."/>
            <person name="Gladieux P."/>
            <person name="Thoren M.H."/>
            <person name="Johannesson H."/>
        </authorList>
    </citation>
    <scope>NUCLEOTIDE SEQUENCE</scope>
    <source>
        <strain evidence="3">CBS 232.78</strain>
    </source>
</reference>
<name>A0AAE0P4S4_9PEZI</name>
<dbReference type="Pfam" id="PF20246">
    <property type="entry name" value="DUF6601"/>
    <property type="match status" value="1"/>
</dbReference>
<feature type="compositionally biased region" description="Low complexity" evidence="1">
    <location>
        <begin position="33"/>
        <end position="42"/>
    </location>
</feature>
<dbReference type="PANTHER" id="PTHR34414:SF1">
    <property type="entry name" value="SUBTILISIN-LIKE SERINE PROTEASE"/>
    <property type="match status" value="1"/>
</dbReference>
<dbReference type="InterPro" id="IPR046536">
    <property type="entry name" value="DUF6601"/>
</dbReference>
<keyword evidence="2" id="KW-1133">Transmembrane helix</keyword>
<gene>
    <name evidence="3" type="ORF">B0H63DRAFT_14818</name>
</gene>
<reference evidence="3" key="1">
    <citation type="journal article" date="2023" name="Mol. Phylogenet. Evol.">
        <title>Genome-scale phylogeny and comparative genomics of the fungal order Sordariales.</title>
        <authorList>
            <person name="Hensen N."/>
            <person name="Bonometti L."/>
            <person name="Westerberg I."/>
            <person name="Brannstrom I.O."/>
            <person name="Guillou S."/>
            <person name="Cros-Aarteil S."/>
            <person name="Calhoun S."/>
            <person name="Haridas S."/>
            <person name="Kuo A."/>
            <person name="Mondo S."/>
            <person name="Pangilinan J."/>
            <person name="Riley R."/>
            <person name="LaButti K."/>
            <person name="Andreopoulos B."/>
            <person name="Lipzen A."/>
            <person name="Chen C."/>
            <person name="Yan M."/>
            <person name="Daum C."/>
            <person name="Ng V."/>
            <person name="Clum A."/>
            <person name="Steindorff A."/>
            <person name="Ohm R.A."/>
            <person name="Martin F."/>
            <person name="Silar P."/>
            <person name="Natvig D.O."/>
            <person name="Lalanne C."/>
            <person name="Gautier V."/>
            <person name="Ament-Velasquez S.L."/>
            <person name="Kruys A."/>
            <person name="Hutchinson M.I."/>
            <person name="Powell A.J."/>
            <person name="Barry K."/>
            <person name="Miller A.N."/>
            <person name="Grigoriev I.V."/>
            <person name="Debuchy R."/>
            <person name="Gladieux P."/>
            <person name="Hiltunen Thoren M."/>
            <person name="Johannesson H."/>
        </authorList>
    </citation>
    <scope>NUCLEOTIDE SEQUENCE</scope>
    <source>
        <strain evidence="3">CBS 232.78</strain>
    </source>
</reference>
<keyword evidence="4" id="KW-1185">Reference proteome</keyword>
<dbReference type="Proteomes" id="UP001285441">
    <property type="component" value="Unassembled WGS sequence"/>
</dbReference>